<organism evidence="2 3">
    <name type="scientific">Desulfurispira natronophila</name>
    <dbReference type="NCBI Taxonomy" id="682562"/>
    <lineage>
        <taxon>Bacteria</taxon>
        <taxon>Pseudomonadati</taxon>
        <taxon>Chrysiogenota</taxon>
        <taxon>Chrysiogenia</taxon>
        <taxon>Chrysiogenales</taxon>
        <taxon>Chrysiogenaceae</taxon>
        <taxon>Desulfurispira</taxon>
    </lineage>
</organism>
<keyword evidence="3" id="KW-1185">Reference proteome</keyword>
<reference evidence="2 3" key="1">
    <citation type="submission" date="2020-08" db="EMBL/GenBank/DDBJ databases">
        <title>Genomic Encyclopedia of Type Strains, Phase IV (KMG-IV): sequencing the most valuable type-strain genomes for metagenomic binning, comparative biology and taxonomic classification.</title>
        <authorList>
            <person name="Goeker M."/>
        </authorList>
    </citation>
    <scope>NUCLEOTIDE SEQUENCE [LARGE SCALE GENOMIC DNA]</scope>
    <source>
        <strain evidence="2 3">DSM 22071</strain>
    </source>
</reference>
<dbReference type="InterPro" id="IPR045865">
    <property type="entry name" value="ACT-like_dom_sf"/>
</dbReference>
<comment type="caution">
    <text evidence="2">The sequence shown here is derived from an EMBL/GenBank/DDBJ whole genome shotgun (WGS) entry which is preliminary data.</text>
</comment>
<dbReference type="PROSITE" id="PS51671">
    <property type="entry name" value="ACT"/>
    <property type="match status" value="1"/>
</dbReference>
<feature type="domain" description="ACT" evidence="1">
    <location>
        <begin position="5"/>
        <end position="82"/>
    </location>
</feature>
<dbReference type="Proteomes" id="UP000528322">
    <property type="component" value="Unassembled WGS sequence"/>
</dbReference>
<dbReference type="CDD" id="cd04908">
    <property type="entry name" value="ACT_Bt0572_1"/>
    <property type="match status" value="1"/>
</dbReference>
<proteinExistence type="predicted"/>
<dbReference type="InterPro" id="IPR002912">
    <property type="entry name" value="ACT_dom"/>
</dbReference>
<protein>
    <recommendedName>
        <fullName evidence="1">ACT domain-containing protein</fullName>
    </recommendedName>
</protein>
<dbReference type="Gene3D" id="3.30.2130.10">
    <property type="entry name" value="VC0802-like"/>
    <property type="match status" value="1"/>
</dbReference>
<dbReference type="Pfam" id="PF19571">
    <property type="entry name" value="ACT_8"/>
    <property type="match status" value="1"/>
</dbReference>
<evidence type="ECO:0000313" key="3">
    <source>
        <dbReference type="Proteomes" id="UP000528322"/>
    </source>
</evidence>
<name>A0A7W7Y3I2_9BACT</name>
<sequence length="144" mass="16152">MKVQQISIFIENQAGRLADVARCLTEKDVNIRALSLADTQDFGILRLIVNDVHKARVTLEENNFTVGLTEVIAVKVPDRPGGMAEILVILDECGINVEYMYAYVDHGFDDNAVIIFRFENLDKAIQCLTEHGVHIVKSQDLYGM</sequence>
<dbReference type="EMBL" id="JACHID010000002">
    <property type="protein sequence ID" value="MBB5021147.1"/>
    <property type="molecule type" value="Genomic_DNA"/>
</dbReference>
<evidence type="ECO:0000313" key="2">
    <source>
        <dbReference type="EMBL" id="MBB5021147.1"/>
    </source>
</evidence>
<dbReference type="RefSeq" id="WP_183729284.1">
    <property type="nucleotide sequence ID" value="NZ_JACHID010000002.1"/>
</dbReference>
<evidence type="ECO:0000259" key="1">
    <source>
        <dbReference type="PROSITE" id="PS51671"/>
    </source>
</evidence>
<dbReference type="CDD" id="cd04882">
    <property type="entry name" value="ACT_Bt0572_2"/>
    <property type="match status" value="1"/>
</dbReference>
<dbReference type="SUPFAM" id="SSF55021">
    <property type="entry name" value="ACT-like"/>
    <property type="match status" value="2"/>
</dbReference>
<dbReference type="PANTHER" id="PTHR40099">
    <property type="entry name" value="ACETOLACTATE SYNTHASE, SMALL SUBUNIT"/>
    <property type="match status" value="1"/>
</dbReference>
<dbReference type="PANTHER" id="PTHR40099:SF1">
    <property type="entry name" value="ACETOLACTATE SYNTHASE, SMALL SUBUNIT"/>
    <property type="match status" value="1"/>
</dbReference>
<dbReference type="AlphaFoldDB" id="A0A7W7Y3I2"/>
<accession>A0A7W7Y3I2</accession>
<dbReference type="InterPro" id="IPR045739">
    <property type="entry name" value="ACT_dom_pair"/>
</dbReference>
<gene>
    <name evidence="2" type="ORF">HNR37_000453</name>
</gene>